<dbReference type="SFLD" id="SFLDG01082">
    <property type="entry name" value="B12-binding_domain_containing"/>
    <property type="match status" value="1"/>
</dbReference>
<dbReference type="InterPro" id="IPR007197">
    <property type="entry name" value="rSAM"/>
</dbReference>
<evidence type="ECO:0000313" key="8">
    <source>
        <dbReference type="Proteomes" id="UP000226429"/>
    </source>
</evidence>
<keyword evidence="8" id="KW-1185">Reference proteome</keyword>
<keyword evidence="5" id="KW-0411">Iron-sulfur</keyword>
<dbReference type="AlphaFoldDB" id="A0A370CHX8"/>
<evidence type="ECO:0000313" key="7">
    <source>
        <dbReference type="EMBL" id="RDH40471.1"/>
    </source>
</evidence>
<organism evidence="7 8">
    <name type="scientific">Candidatus Aquirickettsiella gammari</name>
    <dbReference type="NCBI Taxonomy" id="2016198"/>
    <lineage>
        <taxon>Bacteria</taxon>
        <taxon>Pseudomonadati</taxon>
        <taxon>Pseudomonadota</taxon>
        <taxon>Gammaproteobacteria</taxon>
        <taxon>Legionellales</taxon>
        <taxon>Coxiellaceae</taxon>
        <taxon>Candidatus Aquirickettsiella</taxon>
    </lineage>
</organism>
<feature type="domain" description="Radical SAM core" evidence="6">
    <location>
        <begin position="188"/>
        <end position="404"/>
    </location>
</feature>
<dbReference type="Gene3D" id="3.80.30.20">
    <property type="entry name" value="tm_1862 like domain"/>
    <property type="match status" value="1"/>
</dbReference>
<comment type="caution">
    <text evidence="7">The sequence shown here is derived from an EMBL/GenBank/DDBJ whole genome shotgun (WGS) entry which is preliminary data.</text>
</comment>
<reference evidence="7 8" key="2">
    <citation type="journal article" date="2018" name="J. Invertebr. Pathol.">
        <title>'Candidatus Aquirickettsiella gammari' (Gammaproteobacteria: Legionellales: Coxiellaceae): A bacterial pathogen of the freshwater crustacean Gammarus fossarum (Malacostraca: Amphipoda).</title>
        <authorList>
            <person name="Bojko J."/>
            <person name="Dunn A.M."/>
            <person name="Stebbing P.D."/>
            <person name="van Aerle R."/>
            <person name="Bacela-Spychalska K."/>
            <person name="Bean T.P."/>
            <person name="Urrutia A."/>
            <person name="Stentiford G.D."/>
        </authorList>
    </citation>
    <scope>NUCLEOTIDE SEQUENCE [LARGE SCALE GENOMIC DNA]</scope>
    <source>
        <strain evidence="7">RA15029</strain>
    </source>
</reference>
<keyword evidence="2" id="KW-0949">S-adenosyl-L-methionine</keyword>
<gene>
    <name evidence="7" type="ORF">CFE62_003690</name>
</gene>
<evidence type="ECO:0000256" key="2">
    <source>
        <dbReference type="ARBA" id="ARBA00022691"/>
    </source>
</evidence>
<dbReference type="InterPro" id="IPR051198">
    <property type="entry name" value="BchE-like"/>
</dbReference>
<dbReference type="GO" id="GO:0003824">
    <property type="term" value="F:catalytic activity"/>
    <property type="evidence" value="ECO:0007669"/>
    <property type="project" value="InterPro"/>
</dbReference>
<proteinExistence type="predicted"/>
<dbReference type="SFLD" id="SFLDS00029">
    <property type="entry name" value="Radical_SAM"/>
    <property type="match status" value="1"/>
</dbReference>
<keyword evidence="4" id="KW-0408">Iron</keyword>
<dbReference type="PANTHER" id="PTHR43409">
    <property type="entry name" value="ANAEROBIC MAGNESIUM-PROTOPORPHYRIN IX MONOMETHYL ESTER CYCLASE-RELATED"/>
    <property type="match status" value="1"/>
</dbReference>
<dbReference type="GO" id="GO:0005829">
    <property type="term" value="C:cytosol"/>
    <property type="evidence" value="ECO:0007669"/>
    <property type="project" value="TreeGrafter"/>
</dbReference>
<name>A0A370CHX8_9COXI</name>
<evidence type="ECO:0000256" key="1">
    <source>
        <dbReference type="ARBA" id="ARBA00001966"/>
    </source>
</evidence>
<evidence type="ECO:0000256" key="3">
    <source>
        <dbReference type="ARBA" id="ARBA00022723"/>
    </source>
</evidence>
<evidence type="ECO:0000256" key="5">
    <source>
        <dbReference type="ARBA" id="ARBA00023014"/>
    </source>
</evidence>
<comment type="cofactor">
    <cofactor evidence="1">
        <name>[4Fe-4S] cluster</name>
        <dbReference type="ChEBI" id="CHEBI:49883"/>
    </cofactor>
</comment>
<dbReference type="GO" id="GO:0046872">
    <property type="term" value="F:metal ion binding"/>
    <property type="evidence" value="ECO:0007669"/>
    <property type="project" value="UniProtKB-KW"/>
</dbReference>
<dbReference type="InterPro" id="IPR023404">
    <property type="entry name" value="rSAM_horseshoe"/>
</dbReference>
<evidence type="ECO:0000259" key="6">
    <source>
        <dbReference type="PROSITE" id="PS51918"/>
    </source>
</evidence>
<dbReference type="EMBL" id="NMOS02000008">
    <property type="protein sequence ID" value="RDH40471.1"/>
    <property type="molecule type" value="Genomic_DNA"/>
</dbReference>
<protein>
    <submittedName>
        <fullName evidence="7">Radical SAM protein</fullName>
    </submittedName>
</protein>
<dbReference type="Proteomes" id="UP000226429">
    <property type="component" value="Unassembled WGS sequence"/>
</dbReference>
<evidence type="ECO:0000256" key="4">
    <source>
        <dbReference type="ARBA" id="ARBA00023004"/>
    </source>
</evidence>
<dbReference type="InterPro" id="IPR006638">
    <property type="entry name" value="Elp3/MiaA/NifB-like_rSAM"/>
</dbReference>
<dbReference type="PANTHER" id="PTHR43409:SF16">
    <property type="entry name" value="SLR0320 PROTEIN"/>
    <property type="match status" value="1"/>
</dbReference>
<dbReference type="SUPFAM" id="SSF102114">
    <property type="entry name" value="Radical SAM enzymes"/>
    <property type="match status" value="1"/>
</dbReference>
<keyword evidence="3" id="KW-0479">Metal-binding</keyword>
<sequence>MKILCIIPPHIPSYFNAGHHLPLYYVASYLRENITNISVECVDAAALNYTWKEICDLLVKGFDLIVLMNDFDGVDTFPRFMNYKKTFCPNAKVITFGRLSKQIPLFFLQFDLDAIHALGDYESGVASYVKYLMSTDNLLAGVKLPEVKQIPAGIFLESKDWVLPDVNEIPYISYNFMYRNDLNKFCGIPERQELVVPLGRGCPFMCEFCDVPPMQGKTERRLSVDRTVEYIVDAFNKQPFEYVSFYCPTFTLNHKWVFEFCEKISQKNEIYSWKCITVLKCLNRKLVQAMAASGCVRISLGIESFTRAAAMGLPKCKQEILQAFEEIVSICKEYNVELNCFIILGLPGDTPEDVEFTINTCLKHGARIRPTIYTPFQHLREDMSLEEVGEFNRQYFPRNFLNPEIANKYYKLFYALKHDRPTTVTRNIPIRKVTV</sequence>
<accession>A0A370CHX8</accession>
<reference evidence="7 8" key="1">
    <citation type="journal article" date="2017" name="Int. J. Syst. Evol. Microbiol.">
        <title>Aquarickettsiella crustaci n. gen. n. sp. (Gammaproteobacteria: Legionellales: Coxiellaceae); a bacterial pathogen of the freshwater crustacean: Gammarus fossarum (Malacostraca: Amphipoda).</title>
        <authorList>
            <person name="Bojko J."/>
            <person name="Dunn A.M."/>
            <person name="Stebbing P.D."/>
            <person name="Van Aerle R."/>
            <person name="Bacela-Spychalska K."/>
            <person name="Bean T.P."/>
            <person name="Stentiford G.D."/>
        </authorList>
    </citation>
    <scope>NUCLEOTIDE SEQUENCE [LARGE SCALE GENOMIC DNA]</scope>
    <source>
        <strain evidence="7">RA15029</strain>
    </source>
</reference>
<dbReference type="SMART" id="SM00729">
    <property type="entry name" value="Elp3"/>
    <property type="match status" value="1"/>
</dbReference>
<dbReference type="PROSITE" id="PS51918">
    <property type="entry name" value="RADICAL_SAM"/>
    <property type="match status" value="1"/>
</dbReference>
<dbReference type="GO" id="GO:0051536">
    <property type="term" value="F:iron-sulfur cluster binding"/>
    <property type="evidence" value="ECO:0007669"/>
    <property type="project" value="UniProtKB-KW"/>
</dbReference>
<dbReference type="Pfam" id="PF04055">
    <property type="entry name" value="Radical_SAM"/>
    <property type="match status" value="1"/>
</dbReference>
<dbReference type="InterPro" id="IPR058240">
    <property type="entry name" value="rSAM_sf"/>
</dbReference>